<evidence type="ECO:0000256" key="7">
    <source>
        <dbReference type="ARBA" id="ARBA00022737"/>
    </source>
</evidence>
<dbReference type="InterPro" id="IPR036047">
    <property type="entry name" value="F-box-like_dom_sf"/>
</dbReference>
<evidence type="ECO:0000256" key="2">
    <source>
        <dbReference type="ARBA" id="ARBA00004570"/>
    </source>
</evidence>
<feature type="domain" description="F-box" evidence="15">
    <location>
        <begin position="172"/>
        <end position="219"/>
    </location>
</feature>
<evidence type="ECO:0000256" key="6">
    <source>
        <dbReference type="ARBA" id="ARBA00022574"/>
    </source>
</evidence>
<comment type="similarity">
    <text evidence="10">Belongs to the WD repeat MDV1/CAF4 family.</text>
</comment>
<evidence type="ECO:0000256" key="8">
    <source>
        <dbReference type="ARBA" id="ARBA00030034"/>
    </source>
</evidence>
<comment type="subcellular location">
    <subcellularLocation>
        <location evidence="2">Mitochondrion outer membrane</location>
        <topology evidence="2">Peripheral membrane protein</topology>
        <orientation evidence="2">Cytoplasmic side</orientation>
    </subcellularLocation>
</comment>
<dbReference type="PROSITE" id="PS50294">
    <property type="entry name" value="WD_REPEATS_REGION"/>
    <property type="match status" value="5"/>
</dbReference>
<dbReference type="SMART" id="SM00320">
    <property type="entry name" value="WD40"/>
    <property type="match status" value="8"/>
</dbReference>
<evidence type="ECO:0000256" key="10">
    <source>
        <dbReference type="ARBA" id="ARBA00038415"/>
    </source>
</evidence>
<evidence type="ECO:0000313" key="16">
    <source>
        <dbReference type="EMBL" id="KAK5956676.1"/>
    </source>
</evidence>
<comment type="similarity">
    <text evidence="3">Belongs to the WD repeat MET30/SCONB/SCON-2 family.</text>
</comment>
<evidence type="ECO:0000256" key="4">
    <source>
        <dbReference type="ARBA" id="ARBA00011725"/>
    </source>
</evidence>
<evidence type="ECO:0000256" key="14">
    <source>
        <dbReference type="SAM" id="MobiDB-lite"/>
    </source>
</evidence>
<comment type="subunit">
    <text evidence="4">Component of the SCF(sconB) E3 ubiquitin ligase complex.</text>
</comment>
<evidence type="ECO:0000313" key="17">
    <source>
        <dbReference type="Proteomes" id="UP001316803"/>
    </source>
</evidence>
<evidence type="ECO:0000256" key="5">
    <source>
        <dbReference type="ARBA" id="ARBA00015819"/>
    </source>
</evidence>
<dbReference type="Pfam" id="PF12937">
    <property type="entry name" value="F-box-like"/>
    <property type="match status" value="1"/>
</dbReference>
<evidence type="ECO:0000256" key="1">
    <source>
        <dbReference type="ARBA" id="ARBA00002730"/>
    </source>
</evidence>
<dbReference type="PRINTS" id="PR00320">
    <property type="entry name" value="GPROTEINBRPT"/>
</dbReference>
<dbReference type="PANTHER" id="PTHR22847">
    <property type="entry name" value="WD40 REPEAT PROTEIN"/>
    <property type="match status" value="1"/>
</dbReference>
<evidence type="ECO:0000256" key="3">
    <source>
        <dbReference type="ARBA" id="ARBA00007968"/>
    </source>
</evidence>
<dbReference type="InterPro" id="IPR015943">
    <property type="entry name" value="WD40/YVTN_repeat-like_dom_sf"/>
</dbReference>
<dbReference type="SUPFAM" id="SSF50978">
    <property type="entry name" value="WD40 repeat-like"/>
    <property type="match status" value="1"/>
</dbReference>
<dbReference type="SUPFAM" id="SSF81383">
    <property type="entry name" value="F-box domain"/>
    <property type="match status" value="1"/>
</dbReference>
<feature type="repeat" description="WD" evidence="13">
    <location>
        <begin position="396"/>
        <end position="436"/>
    </location>
</feature>
<feature type="region of interest" description="Disordered" evidence="14">
    <location>
        <begin position="251"/>
        <end position="288"/>
    </location>
</feature>
<feature type="compositionally biased region" description="Polar residues" evidence="14">
    <location>
        <begin position="60"/>
        <end position="90"/>
    </location>
</feature>
<dbReference type="PANTHER" id="PTHR22847:SF637">
    <property type="entry name" value="WD REPEAT DOMAIN 5B"/>
    <property type="match status" value="1"/>
</dbReference>
<evidence type="ECO:0000256" key="12">
    <source>
        <dbReference type="ARBA" id="ARBA00043913"/>
    </source>
</evidence>
<feature type="repeat" description="WD" evidence="13">
    <location>
        <begin position="517"/>
        <end position="556"/>
    </location>
</feature>
<comment type="function">
    <text evidence="1">Component of the SCF(sconB) E3 ubiquitin ligase complex involved in the regulation of sulfur metabolite repression, probably by mediating the inactivation or degradation of the metR transcription factor.</text>
</comment>
<dbReference type="Proteomes" id="UP001316803">
    <property type="component" value="Unassembled WGS sequence"/>
</dbReference>
<dbReference type="Gene3D" id="1.20.1280.50">
    <property type="match status" value="1"/>
</dbReference>
<feature type="repeat" description="WD" evidence="13">
    <location>
        <begin position="477"/>
        <end position="516"/>
    </location>
</feature>
<feature type="compositionally biased region" description="Basic and acidic residues" evidence="14">
    <location>
        <begin position="651"/>
        <end position="660"/>
    </location>
</feature>
<evidence type="ECO:0000256" key="11">
    <source>
        <dbReference type="ARBA" id="ARBA00039789"/>
    </source>
</evidence>
<keyword evidence="7" id="KW-0677">Repeat</keyword>
<dbReference type="InterPro" id="IPR019775">
    <property type="entry name" value="WD40_repeat_CS"/>
</dbReference>
<dbReference type="SMART" id="SM00256">
    <property type="entry name" value="FBOX"/>
    <property type="match status" value="1"/>
</dbReference>
<feature type="repeat" description="WD" evidence="13">
    <location>
        <begin position="437"/>
        <end position="476"/>
    </location>
</feature>
<accession>A0AAN8IAF4</accession>
<dbReference type="InterPro" id="IPR020472">
    <property type="entry name" value="WD40_PAC1"/>
</dbReference>
<dbReference type="PROSITE" id="PS50181">
    <property type="entry name" value="FBOX"/>
    <property type="match status" value="1"/>
</dbReference>
<dbReference type="Gene3D" id="2.130.10.10">
    <property type="entry name" value="YVTN repeat-like/Quinoprotein amine dehydrogenase"/>
    <property type="match status" value="1"/>
</dbReference>
<protein>
    <recommendedName>
        <fullName evidence="11">Mitochondrial division protein 1</fullName>
    </recommendedName>
    <alternativeName>
        <fullName evidence="5">Probable E3 ubiquitin ligase complex SCF subunit sconB</fullName>
    </alternativeName>
    <alternativeName>
        <fullName evidence="9">Sulfur controller B</fullName>
    </alternativeName>
    <alternativeName>
        <fullName evidence="8">Sulfur metabolite repression control protein B</fullName>
    </alternativeName>
</protein>
<keyword evidence="6 13" id="KW-0853">WD repeat</keyword>
<feature type="region of interest" description="Disordered" evidence="14">
    <location>
        <begin position="636"/>
        <end position="679"/>
    </location>
</feature>
<comment type="caution">
    <text evidence="16">The sequence shown here is derived from an EMBL/GenBank/DDBJ whole genome shotgun (WGS) entry which is preliminary data.</text>
</comment>
<dbReference type="Pfam" id="PF00400">
    <property type="entry name" value="WD40"/>
    <property type="match status" value="6"/>
</dbReference>
<feature type="repeat" description="WD" evidence="13">
    <location>
        <begin position="356"/>
        <end position="395"/>
    </location>
</feature>
<dbReference type="InterPro" id="IPR001680">
    <property type="entry name" value="WD40_rpt"/>
</dbReference>
<dbReference type="CDD" id="cd00200">
    <property type="entry name" value="WD40"/>
    <property type="match status" value="1"/>
</dbReference>
<keyword evidence="17" id="KW-1185">Reference proteome</keyword>
<evidence type="ECO:0000256" key="13">
    <source>
        <dbReference type="PROSITE-ProRule" id="PRU00221"/>
    </source>
</evidence>
<sequence length="679" mass="75027">MEMNDQQHNDISTQPPLSPRPRPIPIDPEALEARSGGPRHHKRHSFASDSDYQLPAPHPLSQSDTIRSAKSRSAASGPTRLSTVSRSSLPMTILPSAPASPPTPAPSPTPFQRQPSWKDAAEDEDSFTRLARGHFLHQSDAQRQRFLAEILNMCDSTQLSFVAHFVAPRLKKDPFEHLPDELCLRVLMFIDEPRSLARASQVSNRWHKLVNDDMLWKEMCKKYAYRRGASMEPDSSPRANQLHPYSISSRTKRTLDGAPVGPSSSAPNLGLSLSEPPSPIQKNKKRIPSQSHYMHFRHKYLIEAAWRKGGQCKPHFITPDQGVVTSLHLTDRYIVVAMDNAKIHVFNTVGEHQKTLKGHVMGVWAMVPWEDILVSGGCDRDVRVWNMATGRSVHVLRGHTSTVRCLKMSDSKTAISGSRDTTLRIWDLESGICKNVLVGHQASVRCLAIHGDTVVSGSYDTTARIWSISEGKCLKTLSGHFSQIYAIAFDGSRIATGSLDTSVRIWDPNTGLCTAVLQGHTSLVGQLQMRGNTLVTGGSDGSVRVWSLVTNQAKHRLAAHDNSVTSLQFDDNRIVSGGSDGRVKIWDVHTGQPIRELCQPAEAVWRVAFEEEKAVIMASRNNRTVMEVWSFSPRDTYASSLPPRDPANPTDSDKASREDDTAGPSMPIDNADIIMGGAL</sequence>
<feature type="region of interest" description="Disordered" evidence="14">
    <location>
        <begin position="1"/>
        <end position="124"/>
    </location>
</feature>
<dbReference type="GO" id="GO:0048188">
    <property type="term" value="C:Set1C/COMPASS complex"/>
    <property type="evidence" value="ECO:0007669"/>
    <property type="project" value="TreeGrafter"/>
</dbReference>
<feature type="compositionally biased region" description="Pro residues" evidence="14">
    <location>
        <begin position="16"/>
        <end position="26"/>
    </location>
</feature>
<feature type="compositionally biased region" description="Pro residues" evidence="14">
    <location>
        <begin position="98"/>
        <end position="109"/>
    </location>
</feature>
<organism evidence="16 17">
    <name type="scientific">Knufia fluminis</name>
    <dbReference type="NCBI Taxonomy" id="191047"/>
    <lineage>
        <taxon>Eukaryota</taxon>
        <taxon>Fungi</taxon>
        <taxon>Dikarya</taxon>
        <taxon>Ascomycota</taxon>
        <taxon>Pezizomycotina</taxon>
        <taxon>Eurotiomycetes</taxon>
        <taxon>Chaetothyriomycetidae</taxon>
        <taxon>Chaetothyriales</taxon>
        <taxon>Trichomeriaceae</taxon>
        <taxon>Knufia</taxon>
    </lineage>
</organism>
<dbReference type="GO" id="GO:0042393">
    <property type="term" value="F:histone binding"/>
    <property type="evidence" value="ECO:0007669"/>
    <property type="project" value="TreeGrafter"/>
</dbReference>
<reference evidence="16 17" key="1">
    <citation type="submission" date="2022-12" db="EMBL/GenBank/DDBJ databases">
        <title>Genomic features and morphological characterization of a novel Knufia sp. strain isolated from spacecraft assembly facility.</title>
        <authorList>
            <person name="Teixeira M."/>
            <person name="Chander A.M."/>
            <person name="Stajich J.E."/>
            <person name="Venkateswaran K."/>
        </authorList>
    </citation>
    <scope>NUCLEOTIDE SEQUENCE [LARGE SCALE GENOMIC DNA]</scope>
    <source>
        <strain evidence="16 17">FJI-L2-BK-P2</strain>
    </source>
</reference>
<dbReference type="InterPro" id="IPR036322">
    <property type="entry name" value="WD40_repeat_dom_sf"/>
</dbReference>
<dbReference type="AlphaFoldDB" id="A0AAN8IAF4"/>
<name>A0AAN8IAF4_9EURO</name>
<gene>
    <name evidence="16" type="ORF">OHC33_002162</name>
</gene>
<dbReference type="PROSITE" id="PS50082">
    <property type="entry name" value="WD_REPEATS_2"/>
    <property type="match status" value="6"/>
</dbReference>
<dbReference type="InterPro" id="IPR001810">
    <property type="entry name" value="F-box_dom"/>
</dbReference>
<dbReference type="EMBL" id="JAKLMC020000004">
    <property type="protein sequence ID" value="KAK5956676.1"/>
    <property type="molecule type" value="Genomic_DNA"/>
</dbReference>
<feature type="repeat" description="WD" evidence="13">
    <location>
        <begin position="557"/>
        <end position="596"/>
    </location>
</feature>
<evidence type="ECO:0000259" key="15">
    <source>
        <dbReference type="PROSITE" id="PS50181"/>
    </source>
</evidence>
<evidence type="ECO:0000256" key="9">
    <source>
        <dbReference type="ARBA" id="ARBA00032113"/>
    </source>
</evidence>
<proteinExistence type="inferred from homology"/>
<comment type="function">
    <text evidence="12">Involved in mitochondrial fission. Acts as an adapter protein required to form mitochondrial fission complexes. Formation of these complexes is required to promote constriction and fission of the mitochondrial compartment at a late step in mitochondrial division.</text>
</comment>
<dbReference type="GO" id="GO:0005741">
    <property type="term" value="C:mitochondrial outer membrane"/>
    <property type="evidence" value="ECO:0007669"/>
    <property type="project" value="UniProtKB-SubCell"/>
</dbReference>
<dbReference type="PROSITE" id="PS00678">
    <property type="entry name" value="WD_REPEATS_1"/>
    <property type="match status" value="3"/>
</dbReference>